<accession>A0A7U8C677</accession>
<dbReference type="EMBL" id="AAOW01000015">
    <property type="protein sequence ID" value="EAR60651.1"/>
    <property type="molecule type" value="Genomic_DNA"/>
</dbReference>
<sequence length="232" mass="25384">MYSTDIRGVSTTSAVSNVAGLGETLREKEESIGRWVANTGSGHISEKARQLNESESVYRMATGGGEKDIDLDTYFSPDAPRSNDLFDIDSLLLPSSQNVAAIQEHINKKMPSFLAQNNIPEAPEFIRYDGHGKMVLPEDYAYADQFREAIESDPGLGKALSTVNALASHLAALKELEPFNQEMEAAESQAQIKAIIEKYSHLLSDNRSYPEIQLSFNDKGQLSVKADGSALV</sequence>
<reference evidence="1 2" key="1">
    <citation type="submission" date="2006-02" db="EMBL/GenBank/DDBJ databases">
        <authorList>
            <person name="Pinhassi J."/>
            <person name="Pedros-Alio C."/>
            <person name="Ferriera S."/>
            <person name="Johnson J."/>
            <person name="Kravitz S."/>
            <person name="Halpern A."/>
            <person name="Remington K."/>
            <person name="Beeson K."/>
            <person name="Tran B."/>
            <person name="Rogers Y.-H."/>
            <person name="Friedman R."/>
            <person name="Venter J.C."/>
        </authorList>
    </citation>
    <scope>NUCLEOTIDE SEQUENCE [LARGE SCALE GENOMIC DNA]</scope>
    <source>
        <strain evidence="1 2">MED92</strain>
    </source>
</reference>
<evidence type="ECO:0000313" key="2">
    <source>
        <dbReference type="Proteomes" id="UP000002171"/>
    </source>
</evidence>
<dbReference type="AlphaFoldDB" id="A0A7U8C677"/>
<dbReference type="RefSeq" id="WP_007019590.1">
    <property type="nucleotide sequence ID" value="NZ_CH724125.1"/>
</dbReference>
<proteinExistence type="predicted"/>
<name>A0A7U8C677_NEPCE</name>
<protein>
    <submittedName>
        <fullName evidence="1">Uncharacterized protein</fullName>
    </submittedName>
</protein>
<keyword evidence="2" id="KW-1185">Reference proteome</keyword>
<dbReference type="Proteomes" id="UP000002171">
    <property type="component" value="Unassembled WGS sequence"/>
</dbReference>
<evidence type="ECO:0000313" key="1">
    <source>
        <dbReference type="EMBL" id="EAR60651.1"/>
    </source>
</evidence>
<dbReference type="OrthoDB" id="9180803at2"/>
<gene>
    <name evidence="1" type="ORF">MED92_09611</name>
</gene>
<comment type="caution">
    <text evidence="1">The sequence shown here is derived from an EMBL/GenBank/DDBJ whole genome shotgun (WGS) entry which is preliminary data.</text>
</comment>
<organism evidence="1 2">
    <name type="scientific">Neptuniibacter caesariensis</name>
    <dbReference type="NCBI Taxonomy" id="207954"/>
    <lineage>
        <taxon>Bacteria</taxon>
        <taxon>Pseudomonadati</taxon>
        <taxon>Pseudomonadota</taxon>
        <taxon>Gammaproteobacteria</taxon>
        <taxon>Oceanospirillales</taxon>
        <taxon>Oceanospirillaceae</taxon>
        <taxon>Neptuniibacter</taxon>
    </lineage>
</organism>